<gene>
    <name evidence="1" type="ORF">M8A51_11120</name>
</gene>
<comment type="caution">
    <text evidence="1">The sequence shown here is derived from an EMBL/GenBank/DDBJ whole genome shotgun (WGS) entry which is preliminary data.</text>
</comment>
<organism evidence="1 2">
    <name type="scientific">Caldimonas mangrovi</name>
    <dbReference type="NCBI Taxonomy" id="2944811"/>
    <lineage>
        <taxon>Bacteria</taxon>
        <taxon>Pseudomonadati</taxon>
        <taxon>Pseudomonadota</taxon>
        <taxon>Betaproteobacteria</taxon>
        <taxon>Burkholderiales</taxon>
        <taxon>Sphaerotilaceae</taxon>
        <taxon>Caldimonas</taxon>
    </lineage>
</organism>
<name>A0ABT0YNU9_9BURK</name>
<keyword evidence="2" id="KW-1185">Reference proteome</keyword>
<dbReference type="RefSeq" id="WP_251778357.1">
    <property type="nucleotide sequence ID" value="NZ_JAMKFE010000005.1"/>
</dbReference>
<dbReference type="Pfam" id="PF11876">
    <property type="entry name" value="TsiV"/>
    <property type="match status" value="1"/>
</dbReference>
<evidence type="ECO:0000313" key="1">
    <source>
        <dbReference type="EMBL" id="MCM5680084.1"/>
    </source>
</evidence>
<sequence>MKPLSPSCPVVFERESEVLATLTGAVTLFFRHPDLDFERLRETLHNCLQLVGPMATWFRNDFMERNEAATPSTLAEQVGLALEEMGNGYNYYLIVDSGRTLDEVGPWALKFGYRGEYGDDALGWLQLHIPPERAIERSAEFRMLMERLVGTMQFWHGTAGLDVNYDYGETDPERNTAIRSALERYAGLDGHDLITESRGLLAALKGAQWQTWLHRDLVARSREAQDALGRLAQGGAASVARSTHGVLVQAGPAPLLGDRHRAESVDPYRVVNDALAPLLVDNLFPLPGFPDETATRDWLHRMRSGD</sequence>
<reference evidence="1" key="1">
    <citation type="submission" date="2022-05" db="EMBL/GenBank/DDBJ databases">
        <title>Schlegelella sp. nov., isolated from mangrove soil.</title>
        <authorList>
            <person name="Liu Y."/>
            <person name="Ge X."/>
            <person name="Liu W."/>
        </authorList>
    </citation>
    <scope>NUCLEOTIDE SEQUENCE</scope>
    <source>
        <strain evidence="1">S2-27</strain>
    </source>
</reference>
<dbReference type="Proteomes" id="UP001165541">
    <property type="component" value="Unassembled WGS sequence"/>
</dbReference>
<accession>A0ABT0YNU9</accession>
<protein>
    <submittedName>
        <fullName evidence="1">DUF3396 domain-containing protein</fullName>
    </submittedName>
</protein>
<dbReference type="InterPro" id="IPR021815">
    <property type="entry name" value="TsiV"/>
</dbReference>
<dbReference type="EMBL" id="JAMKFE010000005">
    <property type="protein sequence ID" value="MCM5680084.1"/>
    <property type="molecule type" value="Genomic_DNA"/>
</dbReference>
<proteinExistence type="predicted"/>
<evidence type="ECO:0000313" key="2">
    <source>
        <dbReference type="Proteomes" id="UP001165541"/>
    </source>
</evidence>